<dbReference type="GO" id="GO:0006606">
    <property type="term" value="P:protein import into nucleus"/>
    <property type="evidence" value="ECO:0007669"/>
    <property type="project" value="InterPro"/>
</dbReference>
<evidence type="ECO:0000256" key="1">
    <source>
        <dbReference type="ARBA" id="ARBA00004496"/>
    </source>
</evidence>
<dbReference type="InterPro" id="IPR016024">
    <property type="entry name" value="ARM-type_fold"/>
</dbReference>
<dbReference type="GO" id="GO:0005737">
    <property type="term" value="C:cytoplasm"/>
    <property type="evidence" value="ECO:0007669"/>
    <property type="project" value="UniProtKB-SubCell"/>
</dbReference>
<accession>A0A4S8K8E9</accession>
<dbReference type="SMART" id="SM00913">
    <property type="entry name" value="IBN_N"/>
    <property type="match status" value="1"/>
</dbReference>
<dbReference type="PANTHER" id="PTHR10527">
    <property type="entry name" value="IMPORTIN BETA"/>
    <property type="match status" value="1"/>
</dbReference>
<gene>
    <name evidence="7" type="ORF">C4D60_Mb08t33700</name>
</gene>
<evidence type="ECO:0000256" key="3">
    <source>
        <dbReference type="ARBA" id="ARBA00022490"/>
    </source>
</evidence>
<dbReference type="PROSITE" id="PS50166">
    <property type="entry name" value="IMPORTIN_B_NT"/>
    <property type="match status" value="1"/>
</dbReference>
<dbReference type="AlphaFoldDB" id="A0A4S8K8E9"/>
<comment type="subcellular location">
    <subcellularLocation>
        <location evidence="1">Cytoplasm</location>
    </subcellularLocation>
</comment>
<dbReference type="STRING" id="52838.A0A4S8K8E9"/>
<evidence type="ECO:0000313" key="7">
    <source>
        <dbReference type="EMBL" id="THU71262.1"/>
    </source>
</evidence>
<evidence type="ECO:0000256" key="4">
    <source>
        <dbReference type="ARBA" id="ARBA00022737"/>
    </source>
</evidence>
<dbReference type="InterPro" id="IPR011989">
    <property type="entry name" value="ARM-like"/>
</dbReference>
<feature type="domain" description="Importin N-terminal" evidence="6">
    <location>
        <begin position="36"/>
        <end position="104"/>
    </location>
</feature>
<sequence length="164" mass="18406">MAAEATALWQPREEGLREICGLLEQHISPNSDQSRIWQQLQHYNQLPDFNNYLVFILAHAEGKSLEVRQAAGLLLKNNLRATFSSLSSSYRQYIKSELLPCLGASDRTIRSTVGTIISVLVQLDRVAGWPELLQVLARCLASNDFNHMEGAMDAIYKVAFLANM</sequence>
<reference evidence="7 8" key="1">
    <citation type="journal article" date="2019" name="Nat. Plants">
        <title>Genome sequencing of Musa balbisiana reveals subgenome evolution and function divergence in polyploid bananas.</title>
        <authorList>
            <person name="Yao X."/>
        </authorList>
    </citation>
    <scope>NUCLEOTIDE SEQUENCE [LARGE SCALE GENOMIC DNA]</scope>
    <source>
        <strain evidence="8">cv. DH-PKW</strain>
        <tissue evidence="7">Leaves</tissue>
    </source>
</reference>
<protein>
    <recommendedName>
        <fullName evidence="6">Importin N-terminal domain-containing protein</fullName>
    </recommendedName>
</protein>
<dbReference type="Gene3D" id="1.25.10.10">
    <property type="entry name" value="Leucine-rich Repeat Variant"/>
    <property type="match status" value="1"/>
</dbReference>
<dbReference type="GO" id="GO:0031267">
    <property type="term" value="F:small GTPase binding"/>
    <property type="evidence" value="ECO:0007669"/>
    <property type="project" value="InterPro"/>
</dbReference>
<evidence type="ECO:0000313" key="8">
    <source>
        <dbReference type="Proteomes" id="UP000317650"/>
    </source>
</evidence>
<dbReference type="Pfam" id="PF03810">
    <property type="entry name" value="IBN_N"/>
    <property type="match status" value="1"/>
</dbReference>
<keyword evidence="2" id="KW-0813">Transport</keyword>
<keyword evidence="4" id="KW-0677">Repeat</keyword>
<evidence type="ECO:0000256" key="2">
    <source>
        <dbReference type="ARBA" id="ARBA00022448"/>
    </source>
</evidence>
<dbReference type="InterPro" id="IPR040122">
    <property type="entry name" value="Importin_beta"/>
</dbReference>
<keyword evidence="3" id="KW-0963">Cytoplasm</keyword>
<comment type="caution">
    <text evidence="7">The sequence shown here is derived from an EMBL/GenBank/DDBJ whole genome shotgun (WGS) entry which is preliminary data.</text>
</comment>
<dbReference type="EMBL" id="PYDT01000002">
    <property type="protein sequence ID" value="THU71262.1"/>
    <property type="molecule type" value="Genomic_DNA"/>
</dbReference>
<organism evidence="7 8">
    <name type="scientific">Musa balbisiana</name>
    <name type="common">Banana</name>
    <dbReference type="NCBI Taxonomy" id="52838"/>
    <lineage>
        <taxon>Eukaryota</taxon>
        <taxon>Viridiplantae</taxon>
        <taxon>Streptophyta</taxon>
        <taxon>Embryophyta</taxon>
        <taxon>Tracheophyta</taxon>
        <taxon>Spermatophyta</taxon>
        <taxon>Magnoliopsida</taxon>
        <taxon>Liliopsida</taxon>
        <taxon>Zingiberales</taxon>
        <taxon>Musaceae</taxon>
        <taxon>Musa</taxon>
    </lineage>
</organism>
<dbReference type="Proteomes" id="UP000317650">
    <property type="component" value="Chromosome 8"/>
</dbReference>
<keyword evidence="8" id="KW-1185">Reference proteome</keyword>
<proteinExistence type="predicted"/>
<evidence type="ECO:0000259" key="6">
    <source>
        <dbReference type="PROSITE" id="PS50166"/>
    </source>
</evidence>
<keyword evidence="5" id="KW-0653">Protein transport</keyword>
<dbReference type="SUPFAM" id="SSF48371">
    <property type="entry name" value="ARM repeat"/>
    <property type="match status" value="1"/>
</dbReference>
<dbReference type="InterPro" id="IPR001494">
    <property type="entry name" value="Importin-beta_N"/>
</dbReference>
<name>A0A4S8K8E9_MUSBA</name>
<evidence type="ECO:0000256" key="5">
    <source>
        <dbReference type="ARBA" id="ARBA00022927"/>
    </source>
</evidence>